<accession>A0A501QH90</accession>
<protein>
    <recommendedName>
        <fullName evidence="2">DUF6249 domain-containing protein</fullName>
    </recommendedName>
</protein>
<dbReference type="EMBL" id="VFJE01000049">
    <property type="protein sequence ID" value="TPD72259.1"/>
    <property type="molecule type" value="Genomic_DNA"/>
</dbReference>
<name>A0A501QH90_9FLAO</name>
<feature type="transmembrane region" description="Helical" evidence="1">
    <location>
        <begin position="5"/>
        <end position="22"/>
    </location>
</feature>
<feature type="domain" description="DUF6249" evidence="2">
    <location>
        <begin position="4"/>
        <end position="107"/>
    </location>
</feature>
<organism evidence="3 4">
    <name type="scientific">Flavobacterium microcysteis</name>
    <dbReference type="NCBI Taxonomy" id="2596891"/>
    <lineage>
        <taxon>Bacteria</taxon>
        <taxon>Pseudomonadati</taxon>
        <taxon>Bacteroidota</taxon>
        <taxon>Flavobacteriia</taxon>
        <taxon>Flavobacteriales</taxon>
        <taxon>Flavobacteriaceae</taxon>
        <taxon>Flavobacterium</taxon>
    </lineage>
</organism>
<dbReference type="RefSeq" id="WP_139998522.1">
    <property type="nucleotide sequence ID" value="NZ_VFJE01000049.1"/>
</dbReference>
<dbReference type="Pfam" id="PF19762">
    <property type="entry name" value="DUF6249"/>
    <property type="match status" value="1"/>
</dbReference>
<dbReference type="InterPro" id="IPR046216">
    <property type="entry name" value="DUF6249"/>
</dbReference>
<proteinExistence type="predicted"/>
<evidence type="ECO:0000259" key="2">
    <source>
        <dbReference type="Pfam" id="PF19762"/>
    </source>
</evidence>
<dbReference type="Proteomes" id="UP000319175">
    <property type="component" value="Unassembled WGS sequence"/>
</dbReference>
<keyword evidence="4" id="KW-1185">Reference proteome</keyword>
<evidence type="ECO:0000313" key="3">
    <source>
        <dbReference type="EMBL" id="TPD72259.1"/>
    </source>
</evidence>
<feature type="transmembrane region" description="Helical" evidence="1">
    <location>
        <begin position="86"/>
        <end position="106"/>
    </location>
</feature>
<keyword evidence="1" id="KW-0812">Transmembrane</keyword>
<keyword evidence="1" id="KW-1133">Transmembrane helix</keyword>
<evidence type="ECO:0000313" key="4">
    <source>
        <dbReference type="Proteomes" id="UP000319175"/>
    </source>
</evidence>
<keyword evidence="1" id="KW-0472">Membrane</keyword>
<dbReference type="OrthoDB" id="679295at2"/>
<feature type="transmembrane region" description="Helical" evidence="1">
    <location>
        <begin position="54"/>
        <end position="80"/>
    </location>
</feature>
<reference evidence="3 4" key="1">
    <citation type="submission" date="2019-06" db="EMBL/GenBank/DDBJ databases">
        <title>Flavobacterium sp. MaA-Y11 from geoumgang.</title>
        <authorList>
            <person name="Jeong S."/>
        </authorList>
    </citation>
    <scope>NUCLEOTIDE SEQUENCE [LARGE SCALE GENOMIC DNA]</scope>
    <source>
        <strain evidence="3 4">MaA-Y11</strain>
    </source>
</reference>
<comment type="caution">
    <text evidence="3">The sequence shown here is derived from an EMBL/GenBank/DDBJ whole genome shotgun (WGS) entry which is preliminary data.</text>
</comment>
<evidence type="ECO:0000256" key="1">
    <source>
        <dbReference type="SAM" id="Phobius"/>
    </source>
</evidence>
<dbReference type="AlphaFoldDB" id="A0A501QH90"/>
<sequence length="112" mass="12406">MERIIIPICLFATIFGIFYIYLTTRNRERLALIEKGADASLFKSSPQNIPVWKLLLLNLSLLLIGIGIGLLIISIVRAYTTLDSDAANTAIVFIMAGISLFTGFTLSKKLEK</sequence>
<gene>
    <name evidence="3" type="ORF">FJA49_02555</name>
</gene>